<dbReference type="EMBL" id="VKHP01000006">
    <property type="protein sequence ID" value="NEU94836.1"/>
    <property type="molecule type" value="Genomic_DNA"/>
</dbReference>
<name>A0A6P1B8K2_9BRAD</name>
<dbReference type="AlphaFoldDB" id="A0A6P1B8K2"/>
<proteinExistence type="predicted"/>
<comment type="caution">
    <text evidence="1">The sequence shown here is derived from an EMBL/GenBank/DDBJ whole genome shotgun (WGS) entry which is preliminary data.</text>
</comment>
<sequence length="75" mass="8349">MSGRLDEMARNPAAGWRIGQIGLVCEEYGAKLSPPRGGGSHFKVSKPGKKEILTIPFRRPIKPIYIKKLVAFLRD</sequence>
<evidence type="ECO:0000313" key="1">
    <source>
        <dbReference type="EMBL" id="NEU94836.1"/>
    </source>
</evidence>
<dbReference type="Proteomes" id="UP000468531">
    <property type="component" value="Unassembled WGS sequence"/>
</dbReference>
<accession>A0A6P1B8K2</accession>
<gene>
    <name evidence="1" type="ORF">FNJ47_03095</name>
</gene>
<organism evidence="1 2">
    <name type="scientific">Bradyrhizobium uaiense</name>
    <dbReference type="NCBI Taxonomy" id="2594946"/>
    <lineage>
        <taxon>Bacteria</taxon>
        <taxon>Pseudomonadati</taxon>
        <taxon>Pseudomonadota</taxon>
        <taxon>Alphaproteobacteria</taxon>
        <taxon>Hyphomicrobiales</taxon>
        <taxon>Nitrobacteraceae</taxon>
        <taxon>Bradyrhizobium</taxon>
    </lineage>
</organism>
<keyword evidence="2" id="KW-1185">Reference proteome</keyword>
<protein>
    <submittedName>
        <fullName evidence="1">Type II toxin-antitoxin system HicA family toxin</fullName>
    </submittedName>
</protein>
<evidence type="ECO:0000313" key="2">
    <source>
        <dbReference type="Proteomes" id="UP000468531"/>
    </source>
</evidence>
<reference evidence="1 2" key="1">
    <citation type="journal article" date="2020" name="Arch. Microbiol.">
        <title>Bradyrhizobium uaiense sp. nov., a new highly efficient cowpea symbiont.</title>
        <authorList>
            <person name="Cabral Michel D."/>
            <person name="Azarias Guimaraes A."/>
            <person name="Martins da Costa E."/>
            <person name="Soares de Carvalho T."/>
            <person name="Balsanelli E."/>
            <person name="Willems A."/>
            <person name="Maltempi de Souza E."/>
            <person name="de Souza Moreira F.M."/>
        </authorList>
    </citation>
    <scope>NUCLEOTIDE SEQUENCE [LARGE SCALE GENOMIC DNA]</scope>
    <source>
        <strain evidence="1 2">UFLA 03-164</strain>
    </source>
</reference>